<evidence type="ECO:0000313" key="2">
    <source>
        <dbReference type="Proteomes" id="UP000182761"/>
    </source>
</evidence>
<sequence>MLRLKYRNFQQGEIFFTDKKHSESPNRKREISAILTPKINKIIQQWGNAAHHSDNYLFPYLKDDETAEQEKTL</sequence>
<keyword evidence="2" id="KW-1185">Reference proteome</keyword>
<dbReference type="Proteomes" id="UP000182761">
    <property type="component" value="Unassembled WGS sequence"/>
</dbReference>
<proteinExistence type="predicted"/>
<gene>
    <name evidence="1" type="ORF">Ga0061079_104114</name>
</gene>
<accession>A0A0X3APL6</accession>
<evidence type="ECO:0000313" key="1">
    <source>
        <dbReference type="EMBL" id="CVK15995.1"/>
    </source>
</evidence>
<organism evidence="1 2">
    <name type="scientific">Apibacter mensalis</name>
    <dbReference type="NCBI Taxonomy" id="1586267"/>
    <lineage>
        <taxon>Bacteria</taxon>
        <taxon>Pseudomonadati</taxon>
        <taxon>Bacteroidota</taxon>
        <taxon>Flavobacteriia</taxon>
        <taxon>Flavobacteriales</taxon>
        <taxon>Weeksellaceae</taxon>
        <taxon>Apibacter</taxon>
    </lineage>
</organism>
<reference evidence="1 2" key="1">
    <citation type="submission" date="2016-01" db="EMBL/GenBank/DDBJ databases">
        <authorList>
            <person name="McClelland M."/>
            <person name="Jain A."/>
            <person name="Saraogi P."/>
            <person name="Mendelson R."/>
            <person name="Westerman R."/>
            <person name="SanMiguel P."/>
            <person name="Csonka L."/>
        </authorList>
    </citation>
    <scope>NUCLEOTIDE SEQUENCE [LARGE SCALE GENOMIC DNA]</scope>
    <source>
        <strain evidence="1 2">R-53146</strain>
    </source>
</reference>
<dbReference type="AlphaFoldDB" id="A0A0X3APL6"/>
<protein>
    <submittedName>
        <fullName evidence="1">Uncharacterized protein</fullName>
    </submittedName>
</protein>
<dbReference type="EMBL" id="FCOR01000004">
    <property type="protein sequence ID" value="CVK15995.1"/>
    <property type="molecule type" value="Genomic_DNA"/>
</dbReference>
<dbReference type="RefSeq" id="WP_082435396.1">
    <property type="nucleotide sequence ID" value="NZ_FCOR01000004.1"/>
</dbReference>
<dbReference type="STRING" id="1586267.GCA_001418685_00833"/>
<name>A0A0X3APL6_9FLAO</name>